<evidence type="ECO:0000313" key="3">
    <source>
        <dbReference type="Proteomes" id="UP000002762"/>
    </source>
</evidence>
<dbReference type="AlphaFoldDB" id="J4UG25"/>
<gene>
    <name evidence="2" type="ORF">BBA_09377</name>
</gene>
<reference evidence="2 3" key="1">
    <citation type="journal article" date="2012" name="Sci. Rep.">
        <title>Genomic perspectives on the evolution of fungal entomopathogenicity in Beauveria bassiana.</title>
        <authorList>
            <person name="Xiao G."/>
            <person name="Ying S.H."/>
            <person name="Zheng P."/>
            <person name="Wang Z.L."/>
            <person name="Zhang S."/>
            <person name="Xie X.Q."/>
            <person name="Shang Y."/>
            <person name="St Leger R.J."/>
            <person name="Zhao G.P."/>
            <person name="Wang C."/>
            <person name="Feng M.G."/>
        </authorList>
    </citation>
    <scope>NUCLEOTIDE SEQUENCE [LARGE SCALE GENOMIC DNA]</scope>
    <source>
        <strain evidence="2 3">ARSEF 2860</strain>
    </source>
</reference>
<feature type="region of interest" description="Disordered" evidence="1">
    <location>
        <begin position="401"/>
        <end position="505"/>
    </location>
</feature>
<dbReference type="SUPFAM" id="SSF53474">
    <property type="entry name" value="alpha/beta-Hydrolases"/>
    <property type="match status" value="1"/>
</dbReference>
<dbReference type="STRING" id="655819.J4UG25"/>
<organism evidence="2 3">
    <name type="scientific">Beauveria bassiana (strain ARSEF 2860)</name>
    <name type="common">White muscardine disease fungus</name>
    <name type="synonym">Tritirachium shiotae</name>
    <dbReference type="NCBI Taxonomy" id="655819"/>
    <lineage>
        <taxon>Eukaryota</taxon>
        <taxon>Fungi</taxon>
        <taxon>Dikarya</taxon>
        <taxon>Ascomycota</taxon>
        <taxon>Pezizomycotina</taxon>
        <taxon>Sordariomycetes</taxon>
        <taxon>Hypocreomycetidae</taxon>
        <taxon>Hypocreales</taxon>
        <taxon>Cordycipitaceae</taxon>
        <taxon>Beauveria</taxon>
    </lineage>
</organism>
<keyword evidence="2" id="KW-0378">Hydrolase</keyword>
<proteinExistence type="predicted"/>
<dbReference type="Proteomes" id="UP000002762">
    <property type="component" value="Unassembled WGS sequence"/>
</dbReference>
<evidence type="ECO:0000313" key="2">
    <source>
        <dbReference type="EMBL" id="EJP61667.1"/>
    </source>
</evidence>
<dbReference type="GeneID" id="19892389"/>
<evidence type="ECO:0000256" key="1">
    <source>
        <dbReference type="SAM" id="MobiDB-lite"/>
    </source>
</evidence>
<sequence length="505" mass="55026">MATEPSFDDSRYSREYHLPGGTIQGRSEPLKVTYADFGYRNVENPDEENVFLFFPPLLGSRWMHVAKDNLAKKHRVRIINVERPGYGGTDEVELKERLRVWQVVIPALLTHLNIKHVSVGCHSAGTVYALDFTLHHPEFLHPERPYLAIAGPWILPTQSGVISMRIAQSLPAAVIGRSENLARFMRTAVNPALGAGASAVSSLFGVVARSIGVATAAAADPQPASQPETDGEMEMRLRPTLLSRAYGENLQGLGADAVLMMHKVVGADGGDGDGDGDGDGIAGWSNWGDYEAYVPRLVQALRASGRKLTVDAFHAETDSMVGDYGDQGPTWFDACWAADRCGDGTIVYSASCVDDADHDLVWSIKFGVPEKVFSKIGAGEKKDDTHQDTLLDDQKAVDEAVEKAVEHPDEKTESHQKNLVDDEKTVQETVKEAVEHADGKAEPHQKSPVDDEKTVQETVNEAVEHADGKAEPHQKSPVDDEKTVEEVVKEAVEHTDGRAAEGLLE</sequence>
<dbReference type="Gene3D" id="3.40.50.1820">
    <property type="entry name" value="alpha/beta hydrolase"/>
    <property type="match status" value="1"/>
</dbReference>
<protein>
    <submittedName>
        <fullName evidence="2">Alpha/beta hydrolase fold family protein</fullName>
    </submittedName>
</protein>
<dbReference type="EMBL" id="JH725201">
    <property type="protein sequence ID" value="EJP61667.1"/>
    <property type="molecule type" value="Genomic_DNA"/>
</dbReference>
<keyword evidence="3" id="KW-1185">Reference proteome</keyword>
<dbReference type="OrthoDB" id="294702at2759"/>
<feature type="compositionally biased region" description="Basic and acidic residues" evidence="1">
    <location>
        <begin position="401"/>
        <end position="455"/>
    </location>
</feature>
<dbReference type="GO" id="GO:0016787">
    <property type="term" value="F:hydrolase activity"/>
    <property type="evidence" value="ECO:0007669"/>
    <property type="project" value="UniProtKB-KW"/>
</dbReference>
<dbReference type="HOGENOM" id="CLU_041682_0_0_1"/>
<accession>J4UG25</accession>
<dbReference type="InterPro" id="IPR029058">
    <property type="entry name" value="AB_hydrolase_fold"/>
</dbReference>
<name>J4UG25_BEAB2</name>
<dbReference type="InParanoid" id="J4UG25"/>
<dbReference type="RefSeq" id="XP_008602696.1">
    <property type="nucleotide sequence ID" value="XM_008604474.1"/>
</dbReference>
<feature type="compositionally biased region" description="Basic and acidic residues" evidence="1">
    <location>
        <begin position="462"/>
        <end position="499"/>
    </location>
</feature>